<evidence type="ECO:0000256" key="16">
    <source>
        <dbReference type="SAM" id="MobiDB-lite"/>
    </source>
</evidence>
<dbReference type="Gene3D" id="2.40.10.120">
    <property type="match status" value="1"/>
</dbReference>
<dbReference type="GO" id="GO:0042597">
    <property type="term" value="C:periplasmic space"/>
    <property type="evidence" value="ECO:0007669"/>
    <property type="project" value="UniProtKB-SubCell"/>
</dbReference>
<gene>
    <name evidence="19" type="primary">degP1</name>
    <name evidence="19" type="ORF">SPDO_11660</name>
</gene>
<organism evidence="19 20">
    <name type="scientific">Sphingomonas dokdonensis</name>
    <dbReference type="NCBI Taxonomy" id="344880"/>
    <lineage>
        <taxon>Bacteria</taxon>
        <taxon>Pseudomonadati</taxon>
        <taxon>Pseudomonadota</taxon>
        <taxon>Alphaproteobacteria</taxon>
        <taxon>Sphingomonadales</taxon>
        <taxon>Sphingomonadaceae</taxon>
        <taxon>Sphingomonas</taxon>
    </lineage>
</organism>
<feature type="region of interest" description="Disordered" evidence="16">
    <location>
        <begin position="397"/>
        <end position="423"/>
    </location>
</feature>
<evidence type="ECO:0000256" key="6">
    <source>
        <dbReference type="ARBA" id="ARBA00022670"/>
    </source>
</evidence>
<dbReference type="Pfam" id="PF13365">
    <property type="entry name" value="Trypsin_2"/>
    <property type="match status" value="1"/>
</dbReference>
<feature type="domain" description="PDZ" evidence="18">
    <location>
        <begin position="286"/>
        <end position="350"/>
    </location>
</feature>
<evidence type="ECO:0000256" key="4">
    <source>
        <dbReference type="ARBA" id="ARBA00013035"/>
    </source>
</evidence>
<dbReference type="PANTHER" id="PTHR22939:SF130">
    <property type="entry name" value="PERIPLASMIC SERINE ENDOPROTEASE DEGP-LIKE-RELATED"/>
    <property type="match status" value="1"/>
</dbReference>
<dbReference type="InterPro" id="IPR011782">
    <property type="entry name" value="Pept_S1C_Do"/>
</dbReference>
<keyword evidence="6 19" id="KW-0645">Protease</keyword>
<evidence type="ECO:0000256" key="17">
    <source>
        <dbReference type="SAM" id="SignalP"/>
    </source>
</evidence>
<comment type="caution">
    <text evidence="19">The sequence shown here is derived from an EMBL/GenBank/DDBJ whole genome shotgun (WGS) entry which is preliminary data.</text>
</comment>
<feature type="active site" description="Charge relay system" evidence="14">
    <location>
        <position position="167"/>
    </location>
</feature>
<evidence type="ECO:0000256" key="9">
    <source>
        <dbReference type="ARBA" id="ARBA00022764"/>
    </source>
</evidence>
<feature type="chain" id="PRO_5038784812" description="Probable periplasmic serine endoprotease DegP-like" evidence="17">
    <location>
        <begin position="25"/>
        <end position="515"/>
    </location>
</feature>
<dbReference type="PRINTS" id="PR00834">
    <property type="entry name" value="PROTEASES2C"/>
</dbReference>
<keyword evidence="20" id="KW-1185">Reference proteome</keyword>
<evidence type="ECO:0000256" key="11">
    <source>
        <dbReference type="ARBA" id="ARBA00022825"/>
    </source>
</evidence>
<dbReference type="GO" id="GO:0004252">
    <property type="term" value="F:serine-type endopeptidase activity"/>
    <property type="evidence" value="ECO:0007669"/>
    <property type="project" value="InterPro"/>
</dbReference>
<dbReference type="Pfam" id="PF13180">
    <property type="entry name" value="PDZ_2"/>
    <property type="match status" value="1"/>
</dbReference>
<dbReference type="GO" id="GO:0006508">
    <property type="term" value="P:proteolysis"/>
    <property type="evidence" value="ECO:0007669"/>
    <property type="project" value="UniProtKB-KW"/>
</dbReference>
<keyword evidence="10 19" id="KW-0378">Hydrolase</keyword>
<evidence type="ECO:0000256" key="1">
    <source>
        <dbReference type="ARBA" id="ARBA00001772"/>
    </source>
</evidence>
<evidence type="ECO:0000256" key="7">
    <source>
        <dbReference type="ARBA" id="ARBA00022729"/>
    </source>
</evidence>
<dbReference type="SMART" id="SM00228">
    <property type="entry name" value="PDZ"/>
    <property type="match status" value="2"/>
</dbReference>
<dbReference type="AlphaFoldDB" id="A0A245ZN39"/>
<evidence type="ECO:0000256" key="13">
    <source>
        <dbReference type="ARBA" id="ARBA00032850"/>
    </source>
</evidence>
<comment type="catalytic activity">
    <reaction evidence="1">
        <text>Acts on substrates that are at least partially unfolded. The cleavage site P1 residue is normally between a pair of hydrophobic residues, such as Val-|-Val.</text>
        <dbReference type="EC" id="3.4.21.107"/>
    </reaction>
</comment>
<name>A0A245ZN39_9SPHN</name>
<evidence type="ECO:0000256" key="12">
    <source>
        <dbReference type="ARBA" id="ARBA00023016"/>
    </source>
</evidence>
<reference evidence="19 20" key="1">
    <citation type="submission" date="2017-03" db="EMBL/GenBank/DDBJ databases">
        <title>Genome sequence of Sphingomonas dokdonensis DSM 21029.</title>
        <authorList>
            <person name="Poehlein A."/>
            <person name="Wuebbeler J.H."/>
            <person name="Steinbuechel A."/>
            <person name="Daniel R."/>
        </authorList>
    </citation>
    <scope>NUCLEOTIDE SEQUENCE [LARGE SCALE GENOMIC DNA]</scope>
    <source>
        <strain evidence="19 20">DSM 21029</strain>
    </source>
</reference>
<dbReference type="InterPro" id="IPR009003">
    <property type="entry name" value="Peptidase_S1_PA"/>
</dbReference>
<feature type="active site" description="Charge relay system" evidence="14">
    <location>
        <position position="131"/>
    </location>
</feature>
<dbReference type="PROSITE" id="PS50106">
    <property type="entry name" value="PDZ"/>
    <property type="match status" value="2"/>
</dbReference>
<evidence type="ECO:0000256" key="14">
    <source>
        <dbReference type="PIRSR" id="PIRSR611782-1"/>
    </source>
</evidence>
<sequence>MTIVRYAYALTGALLLGGTAASLALQNPATAQSAQNEPGTIQAAAPRPGAPGSFADMVAKLQPAVVNISTDQKVTVAQPANPFSGTPFAELFGQFGGGRGGQNSAPVTREAQSLGSGFIISPDGYVVTNNHVVAPGNSRATVEAIRVTLPDRKEYVAKLVGRDAASDLALLKIDAKAPLPYVKFGDSARARVGDWVVAIGNPFGLGGTVTAGIVSAVHRVTGQGGANDRFIQTDASINQGNSGGPMFNLNGEVIGINSQIFSQSGGNIGIGFAIPAEDAKPIIDTLMKGKPVQRGYIGVSIQRLTDDIAAALNLPKDSGEIIARAEPGGPAAKAGLRAGDVVTRVNGTQVTPDTTLSYLVANVPPGEQAKLDVIRDGKPTSVTVTTAVRPAEEQLAQQLGGDDSFSEDNDAETPSASGANGIGVTVQPLTPAIARQVGVDSTVQGVVIGAVDPASDAGQKLRRGDVIVSVNSVPARSPADVARGVQAAKAAGRPQVLLSVVRGRNPAVFIAVKLK</sequence>
<comment type="subcellular location">
    <subcellularLocation>
        <location evidence="2">Periplasm</location>
    </subcellularLocation>
</comment>
<dbReference type="InterPro" id="IPR001478">
    <property type="entry name" value="PDZ"/>
</dbReference>
<proteinExistence type="inferred from homology"/>
<keyword evidence="7 17" id="KW-0732">Signal</keyword>
<dbReference type="PANTHER" id="PTHR22939">
    <property type="entry name" value="SERINE PROTEASE FAMILY S1C HTRA-RELATED"/>
    <property type="match status" value="1"/>
</dbReference>
<evidence type="ECO:0000313" key="20">
    <source>
        <dbReference type="Proteomes" id="UP000197290"/>
    </source>
</evidence>
<evidence type="ECO:0000256" key="15">
    <source>
        <dbReference type="PIRSR" id="PIRSR611782-2"/>
    </source>
</evidence>
<evidence type="ECO:0000313" key="19">
    <source>
        <dbReference type="EMBL" id="OWK31159.1"/>
    </source>
</evidence>
<feature type="active site" description="Charge relay system" evidence="14">
    <location>
        <position position="242"/>
    </location>
</feature>
<evidence type="ECO:0000256" key="8">
    <source>
        <dbReference type="ARBA" id="ARBA00022737"/>
    </source>
</evidence>
<keyword evidence="8" id="KW-0677">Repeat</keyword>
<dbReference type="InterPro" id="IPR001940">
    <property type="entry name" value="Peptidase_S1C"/>
</dbReference>
<dbReference type="NCBIfam" id="TIGR02037">
    <property type="entry name" value="degP_htrA_DO"/>
    <property type="match status" value="1"/>
</dbReference>
<feature type="binding site" evidence="15">
    <location>
        <position position="131"/>
    </location>
    <ligand>
        <name>substrate</name>
    </ligand>
</feature>
<evidence type="ECO:0000256" key="2">
    <source>
        <dbReference type="ARBA" id="ARBA00004418"/>
    </source>
</evidence>
<evidence type="ECO:0000256" key="5">
    <source>
        <dbReference type="ARBA" id="ARBA00013958"/>
    </source>
</evidence>
<dbReference type="InterPro" id="IPR036034">
    <property type="entry name" value="PDZ_sf"/>
</dbReference>
<feature type="binding site" evidence="15">
    <location>
        <position position="167"/>
    </location>
    <ligand>
        <name>substrate</name>
    </ligand>
</feature>
<dbReference type="Proteomes" id="UP000197290">
    <property type="component" value="Unassembled WGS sequence"/>
</dbReference>
<dbReference type="EMBL" id="NBBI01000002">
    <property type="protein sequence ID" value="OWK31159.1"/>
    <property type="molecule type" value="Genomic_DNA"/>
</dbReference>
<feature type="domain" description="PDZ" evidence="18">
    <location>
        <begin position="415"/>
        <end position="477"/>
    </location>
</feature>
<protein>
    <recommendedName>
        <fullName evidence="5">Probable periplasmic serine endoprotease DegP-like</fullName>
        <ecNumber evidence="4">3.4.21.107</ecNumber>
    </recommendedName>
    <alternativeName>
        <fullName evidence="13">Protease Do</fullName>
    </alternativeName>
</protein>
<dbReference type="Gene3D" id="2.30.42.10">
    <property type="match status" value="2"/>
</dbReference>
<feature type="signal peptide" evidence="17">
    <location>
        <begin position="1"/>
        <end position="24"/>
    </location>
</feature>
<keyword evidence="11" id="KW-0720">Serine protease</keyword>
<keyword evidence="12" id="KW-0346">Stress response</keyword>
<dbReference type="EC" id="3.4.21.107" evidence="4"/>
<dbReference type="SUPFAM" id="SSF50494">
    <property type="entry name" value="Trypsin-like serine proteases"/>
    <property type="match status" value="1"/>
</dbReference>
<comment type="similarity">
    <text evidence="3">Belongs to the peptidase S1C family.</text>
</comment>
<accession>A0A245ZN39</accession>
<evidence type="ECO:0000259" key="18">
    <source>
        <dbReference type="PROSITE" id="PS50106"/>
    </source>
</evidence>
<feature type="binding site" evidence="15">
    <location>
        <begin position="240"/>
        <end position="242"/>
    </location>
    <ligand>
        <name>substrate</name>
    </ligand>
</feature>
<dbReference type="SUPFAM" id="SSF50156">
    <property type="entry name" value="PDZ domain-like"/>
    <property type="match status" value="2"/>
</dbReference>
<evidence type="ECO:0000256" key="10">
    <source>
        <dbReference type="ARBA" id="ARBA00022801"/>
    </source>
</evidence>
<evidence type="ECO:0000256" key="3">
    <source>
        <dbReference type="ARBA" id="ARBA00010541"/>
    </source>
</evidence>
<keyword evidence="9" id="KW-0574">Periplasm</keyword>